<dbReference type="GO" id="GO:0032259">
    <property type="term" value="P:methylation"/>
    <property type="evidence" value="ECO:0007669"/>
    <property type="project" value="UniProtKB-KW"/>
</dbReference>
<reference evidence="1 2" key="1">
    <citation type="submission" date="2022-12" db="EMBL/GenBank/DDBJ databases">
        <title>Draft genome sequence of Paenibacillus sp. dW9.</title>
        <authorList>
            <person name="Choi E.-W."/>
            <person name="Kim D.-U."/>
        </authorList>
    </citation>
    <scope>NUCLEOTIDE SEQUENCE [LARGE SCALE GENOMIC DNA]</scope>
    <source>
        <strain evidence="2">dW9</strain>
    </source>
</reference>
<dbReference type="EMBL" id="JAQAGZ010000005">
    <property type="protein sequence ID" value="MCZ8512605.1"/>
    <property type="molecule type" value="Genomic_DNA"/>
</dbReference>
<dbReference type="Pfam" id="PF06962">
    <property type="entry name" value="rRNA_methylase"/>
    <property type="match status" value="1"/>
</dbReference>
<keyword evidence="2" id="KW-1185">Reference proteome</keyword>
<evidence type="ECO:0000313" key="2">
    <source>
        <dbReference type="Proteomes" id="UP001527882"/>
    </source>
</evidence>
<dbReference type="InterPro" id="IPR010719">
    <property type="entry name" value="MnmM_MeTrfase"/>
</dbReference>
<accession>A0ABT4Q7B8</accession>
<proteinExistence type="predicted"/>
<name>A0ABT4Q7B8_9BACL</name>
<protein>
    <submittedName>
        <fullName evidence="1">Methyltransferase domain-containing protein</fullName>
    </submittedName>
</protein>
<keyword evidence="1" id="KW-0489">Methyltransferase</keyword>
<dbReference type="PANTHER" id="PTHR35276">
    <property type="entry name" value="S-ADENOSYL-L-METHIONINE-DEPENDENT METHYLTRANSFERASES SUPERFAMILY PROTEIN"/>
    <property type="match status" value="1"/>
</dbReference>
<dbReference type="PANTHER" id="PTHR35276:SF1">
    <property type="entry name" value="TRNA (MNM(5)S(2)U34)-METHYLTRANSFERASE, CHLOROPLASTIC"/>
    <property type="match status" value="1"/>
</dbReference>
<dbReference type="Gene3D" id="3.40.50.150">
    <property type="entry name" value="Vaccinia Virus protein VP39"/>
    <property type="match status" value="1"/>
</dbReference>
<gene>
    <name evidence="1" type="ORF">O9H85_09305</name>
</gene>
<dbReference type="InterPro" id="IPR029063">
    <property type="entry name" value="SAM-dependent_MTases_sf"/>
</dbReference>
<dbReference type="RefSeq" id="WP_269881051.1">
    <property type="nucleotide sequence ID" value="NZ_JAQAGZ010000005.1"/>
</dbReference>
<sequence length="194" mass="21011">MGFLSILSTAHKLIEERLQPGETAVDATAGNGVDTAFLARLAGPSGTVHAFDIQAEALEQTSGRLAKERLGDRDVRLHLRSHDEMLEAVPAEQHGSVAAVMFNLGYLPGQDHATVTRPDTTIAALDAAARLLRKGGIITIVLYTGHPGGQAEAEAVERWAAELPQRLYQSLQVRFVNQKNSPPYLIAVEKRQID</sequence>
<comment type="caution">
    <text evidence="1">The sequence shown here is derived from an EMBL/GenBank/DDBJ whole genome shotgun (WGS) entry which is preliminary data.</text>
</comment>
<keyword evidence="1" id="KW-0808">Transferase</keyword>
<evidence type="ECO:0000313" key="1">
    <source>
        <dbReference type="EMBL" id="MCZ8512605.1"/>
    </source>
</evidence>
<dbReference type="Proteomes" id="UP001527882">
    <property type="component" value="Unassembled WGS sequence"/>
</dbReference>
<dbReference type="SUPFAM" id="SSF53335">
    <property type="entry name" value="S-adenosyl-L-methionine-dependent methyltransferases"/>
    <property type="match status" value="1"/>
</dbReference>
<organism evidence="1 2">
    <name type="scientific">Paenibacillus gyeongsangnamensis</name>
    <dbReference type="NCBI Taxonomy" id="3388067"/>
    <lineage>
        <taxon>Bacteria</taxon>
        <taxon>Bacillati</taxon>
        <taxon>Bacillota</taxon>
        <taxon>Bacilli</taxon>
        <taxon>Bacillales</taxon>
        <taxon>Paenibacillaceae</taxon>
        <taxon>Paenibacillus</taxon>
    </lineage>
</organism>
<dbReference type="GO" id="GO:0008168">
    <property type="term" value="F:methyltransferase activity"/>
    <property type="evidence" value="ECO:0007669"/>
    <property type="project" value="UniProtKB-KW"/>
</dbReference>